<gene>
    <name evidence="1" type="ORF">KFK09_028830</name>
</gene>
<dbReference type="EMBL" id="JAGYWB010000019">
    <property type="protein sequence ID" value="KAI0488989.1"/>
    <property type="molecule type" value="Genomic_DNA"/>
</dbReference>
<organism evidence="1 2">
    <name type="scientific">Dendrobium nobile</name>
    <name type="common">Orchid</name>
    <dbReference type="NCBI Taxonomy" id="94219"/>
    <lineage>
        <taxon>Eukaryota</taxon>
        <taxon>Viridiplantae</taxon>
        <taxon>Streptophyta</taxon>
        <taxon>Embryophyta</taxon>
        <taxon>Tracheophyta</taxon>
        <taxon>Spermatophyta</taxon>
        <taxon>Magnoliopsida</taxon>
        <taxon>Liliopsida</taxon>
        <taxon>Asparagales</taxon>
        <taxon>Orchidaceae</taxon>
        <taxon>Epidendroideae</taxon>
        <taxon>Malaxideae</taxon>
        <taxon>Dendrobiinae</taxon>
        <taxon>Dendrobium</taxon>
    </lineage>
</organism>
<protein>
    <submittedName>
        <fullName evidence="1">Uncharacterized protein</fullName>
    </submittedName>
</protein>
<evidence type="ECO:0000313" key="2">
    <source>
        <dbReference type="Proteomes" id="UP000829196"/>
    </source>
</evidence>
<name>A0A8T3A4F9_DENNO</name>
<evidence type="ECO:0000313" key="1">
    <source>
        <dbReference type="EMBL" id="KAI0488989.1"/>
    </source>
</evidence>
<dbReference type="Proteomes" id="UP000829196">
    <property type="component" value="Unassembled WGS sequence"/>
</dbReference>
<sequence>MKGRKNRKGRVFIDGIDGANGVMVRELSIALFAVMPTQTRRTCGRRKDETEKSGVIFDFGVRVAGASNSVFG</sequence>
<keyword evidence="2" id="KW-1185">Reference proteome</keyword>
<proteinExistence type="predicted"/>
<reference evidence="1" key="1">
    <citation type="journal article" date="2022" name="Front. Genet.">
        <title>Chromosome-Scale Assembly of the Dendrobium nobile Genome Provides Insights Into the Molecular Mechanism of the Biosynthesis of the Medicinal Active Ingredient of Dendrobium.</title>
        <authorList>
            <person name="Xu Q."/>
            <person name="Niu S.-C."/>
            <person name="Li K.-L."/>
            <person name="Zheng P.-J."/>
            <person name="Zhang X.-J."/>
            <person name="Jia Y."/>
            <person name="Liu Y."/>
            <person name="Niu Y.-X."/>
            <person name="Yu L.-H."/>
            <person name="Chen D.-F."/>
            <person name="Zhang G.-Q."/>
        </authorList>
    </citation>
    <scope>NUCLEOTIDE SEQUENCE</scope>
    <source>
        <tissue evidence="1">Leaf</tissue>
    </source>
</reference>
<dbReference type="AlphaFoldDB" id="A0A8T3A4F9"/>
<comment type="caution">
    <text evidence="1">The sequence shown here is derived from an EMBL/GenBank/DDBJ whole genome shotgun (WGS) entry which is preliminary data.</text>
</comment>
<accession>A0A8T3A4F9</accession>